<keyword evidence="3 6" id="KW-0326">Glycosidase</keyword>
<proteinExistence type="inferred from homology"/>
<dbReference type="InterPro" id="IPR001360">
    <property type="entry name" value="Glyco_hydro_1"/>
</dbReference>
<dbReference type="PANTHER" id="PTHR10353">
    <property type="entry name" value="GLYCOSYL HYDROLASE"/>
    <property type="match status" value="1"/>
</dbReference>
<evidence type="ECO:0000313" key="8">
    <source>
        <dbReference type="Proteomes" id="UP000256519"/>
    </source>
</evidence>
<dbReference type="InterPro" id="IPR018120">
    <property type="entry name" value="Glyco_hydro_1_AS"/>
</dbReference>
<feature type="active site" description="Nucleophile" evidence="4">
    <location>
        <position position="368"/>
    </location>
</feature>
<protein>
    <submittedName>
        <fullName evidence="7">6-phospho-beta-glucosidase</fullName>
    </submittedName>
</protein>
<dbReference type="GO" id="GO:0005829">
    <property type="term" value="C:cytosol"/>
    <property type="evidence" value="ECO:0007669"/>
    <property type="project" value="TreeGrafter"/>
</dbReference>
<dbReference type="NCBIfam" id="NF007356">
    <property type="entry name" value="PRK09852.1"/>
    <property type="match status" value="1"/>
</dbReference>
<dbReference type="InterPro" id="IPR017853">
    <property type="entry name" value="GH"/>
</dbReference>
<dbReference type="PRINTS" id="PR00131">
    <property type="entry name" value="GLHYDRLASE1"/>
</dbReference>
<reference evidence="7 8" key="1">
    <citation type="journal article" date="2018" name="Appl. Environ. Microbiol.">
        <title>Antimicrobial susceptibility testing and tentative epidemiological cut-off values of five Bacillus species relevant for use as animal feed additives or for plant protection.</title>
        <authorList>
            <person name="Agerso Y."/>
            <person name="Stuer-Lauridsen B."/>
            <person name="Bjerre K."/>
            <person name="Jensen M.G."/>
            <person name="Johansen E."/>
            <person name="Bennedsen M."/>
            <person name="Brockmann E."/>
            <person name="Nielsen B."/>
        </authorList>
    </citation>
    <scope>NUCLEOTIDE SEQUENCE [LARGE SCALE GENOMIC DNA]</scope>
    <source>
        <strain evidence="7 8">CHCC20162</strain>
    </source>
</reference>
<evidence type="ECO:0000256" key="1">
    <source>
        <dbReference type="ARBA" id="ARBA00010838"/>
    </source>
</evidence>
<accession>A0A3D8WT23</accession>
<dbReference type="SUPFAM" id="SSF51445">
    <property type="entry name" value="(Trans)glycosidases"/>
    <property type="match status" value="1"/>
</dbReference>
<evidence type="ECO:0000256" key="2">
    <source>
        <dbReference type="ARBA" id="ARBA00022801"/>
    </source>
</evidence>
<sequence>MSTINNKTFPKSFLWGGALAANQMEGAYKEDGKGLSVADVMPDGIWGPIVYPPQGEYLKHNAIDFYHRYKEDIALLAEMGLKCLRTSIAWSRIFPNGDEEQPNEAGLKYYDDLFDELAKYNIEPLITLSHYEMPMHLVEHYGGWTNRKVIALFERFAETVFTRYKDKVKYWLTFNEINMILHAPFIAGGIRTDQINVNDQILYQAIHHQFVASASAVKMCHDIIPGSQVGCMIAGLPLYPLSPNPSDVLEAMKLERMNLFFSDVQARGYYPSYINRFFEENNITIKMEEGDESILKNTVDFISFSYYMSGCATADEELNVQSRANILSTVKNPTLPSSEWGWQIDSQGLRYILNTFYDRYQKPLFISENGLGANDVMDKNGEIVDDYRIDYLNAHLKEVREAIKDGVEVMGYTSWGCIDLVSQSTGEIRKRYGFIYVDRHDDLTGSFNRIKKKSFNWYKEVISSRGEIVG</sequence>
<dbReference type="RefSeq" id="WP_116079237.1">
    <property type="nucleotide sequence ID" value="NZ_CP187634.1"/>
</dbReference>
<evidence type="ECO:0000313" key="7">
    <source>
        <dbReference type="EMBL" id="RDZ05233.1"/>
    </source>
</evidence>
<dbReference type="FunFam" id="3.20.20.80:FF:000004">
    <property type="entry name" value="Beta-glucosidase 6-phospho-beta-glucosidase"/>
    <property type="match status" value="1"/>
</dbReference>
<dbReference type="Gene3D" id="3.20.20.80">
    <property type="entry name" value="Glycosidases"/>
    <property type="match status" value="1"/>
</dbReference>
<dbReference type="Proteomes" id="UP000256519">
    <property type="component" value="Unassembled WGS sequence"/>
</dbReference>
<gene>
    <name evidence="7" type="ORF">C3744_29830</name>
</gene>
<dbReference type="GO" id="GO:0008422">
    <property type="term" value="F:beta-glucosidase activity"/>
    <property type="evidence" value="ECO:0007669"/>
    <property type="project" value="TreeGrafter"/>
</dbReference>
<comment type="similarity">
    <text evidence="1 5">Belongs to the glycosyl hydrolase 1 family.</text>
</comment>
<dbReference type="Pfam" id="PF00232">
    <property type="entry name" value="Glyco_hydro_1"/>
    <property type="match status" value="1"/>
</dbReference>
<evidence type="ECO:0000256" key="3">
    <source>
        <dbReference type="ARBA" id="ARBA00023295"/>
    </source>
</evidence>
<comment type="caution">
    <text evidence="7">The sequence shown here is derived from an EMBL/GenBank/DDBJ whole genome shotgun (WGS) entry which is preliminary data.</text>
</comment>
<dbReference type="PROSITE" id="PS00572">
    <property type="entry name" value="GLYCOSYL_HYDROL_F1_1"/>
    <property type="match status" value="1"/>
</dbReference>
<dbReference type="InterPro" id="IPR033132">
    <property type="entry name" value="GH_1_N_CS"/>
</dbReference>
<name>A0A3D8WT23_PRIMG</name>
<dbReference type="PROSITE" id="PS00653">
    <property type="entry name" value="GLYCOSYL_HYDROL_F1_2"/>
    <property type="match status" value="1"/>
</dbReference>
<organism evidence="7 8">
    <name type="scientific">Priestia megaterium</name>
    <name type="common">Bacillus megaterium</name>
    <dbReference type="NCBI Taxonomy" id="1404"/>
    <lineage>
        <taxon>Bacteria</taxon>
        <taxon>Bacillati</taxon>
        <taxon>Bacillota</taxon>
        <taxon>Bacilli</taxon>
        <taxon>Bacillales</taxon>
        <taxon>Bacillaceae</taxon>
        <taxon>Priestia</taxon>
    </lineage>
</organism>
<dbReference type="AlphaFoldDB" id="A0A3D8WT23"/>
<evidence type="ECO:0000256" key="5">
    <source>
        <dbReference type="RuleBase" id="RU003690"/>
    </source>
</evidence>
<keyword evidence="2 6" id="KW-0378">Hydrolase</keyword>
<dbReference type="EMBL" id="PQWM01000085">
    <property type="protein sequence ID" value="RDZ05233.1"/>
    <property type="molecule type" value="Genomic_DNA"/>
</dbReference>
<dbReference type="NCBIfam" id="NF007158">
    <property type="entry name" value="PRK09593.1"/>
    <property type="match status" value="1"/>
</dbReference>
<evidence type="ECO:0000256" key="4">
    <source>
        <dbReference type="PROSITE-ProRule" id="PRU10055"/>
    </source>
</evidence>
<dbReference type="GO" id="GO:0016052">
    <property type="term" value="P:carbohydrate catabolic process"/>
    <property type="evidence" value="ECO:0007669"/>
    <property type="project" value="TreeGrafter"/>
</dbReference>
<dbReference type="PANTHER" id="PTHR10353:SF122">
    <property type="entry name" value="6-PHOSPHO-BETA-GLUCOSIDASE ASCB-RELATED"/>
    <property type="match status" value="1"/>
</dbReference>
<evidence type="ECO:0000256" key="6">
    <source>
        <dbReference type="RuleBase" id="RU004468"/>
    </source>
</evidence>